<gene>
    <name evidence="7" type="ORF">AAFF_G00223850</name>
</gene>
<feature type="compositionally biased region" description="Basic residues" evidence="5">
    <location>
        <begin position="365"/>
        <end position="375"/>
    </location>
</feature>
<dbReference type="InterPro" id="IPR029055">
    <property type="entry name" value="Ntn_hydrolases_N"/>
</dbReference>
<dbReference type="InterPro" id="IPR051857">
    <property type="entry name" value="Asn_synthetase_domain"/>
</dbReference>
<dbReference type="Gene3D" id="3.40.50.620">
    <property type="entry name" value="HUPs"/>
    <property type="match status" value="1"/>
</dbReference>
<dbReference type="Gene3D" id="3.60.20.10">
    <property type="entry name" value="Glutamine Phosphoribosylpyrophosphate, subunit 1, domain 1"/>
    <property type="match status" value="1"/>
</dbReference>
<evidence type="ECO:0000259" key="6">
    <source>
        <dbReference type="Pfam" id="PF00733"/>
    </source>
</evidence>
<sequence length="621" mass="67646">MCGICCAVSAPAWRSAVDVCVSETLRRRGPCCSREITKTAADLSYCCRFSAHVLHMRGQLTPQPVEDQGGNVLLWNGEVFGGLAVGQEENDSQVLARHLSNCQRPGEILSVLSRVRGPWALVYYQAAQRCLWFGRDFFGRRSLLWRCVAQERSLVLSSVAPALPGSADAQWQEVPAVGVYRMSLGEFADPGSLPLEVFPWMYPDDVPPPLSHEFQWEGLSGWPSVVMNDSGLFLPAPVCPLNRAVADAPPGAGHAITPQPSAAELDSLLESAEKRKVVDQLIAVLSEAVRRRVQCLPCEGELSNPRTPAMSKPPGENADIAVLFSGGIDSVVLAALADRHVPVGKTIDLLNVAFKVQEPKSQKGATKKPKSHKLKAPNASTGPVEPVGSGSFDVPDRVTGRASLKELQALNPDRRWNFVEINVTREELQEMRQKKIGHLVYPLDTVLDDSIGCAMWFAARGVGVATEGMEQRAYTSAAKVVLTGIGADEQLGGYSRHRARFQSAGLEGLVQELAMELGRISSRNLGRDDRIIGDHGKEARFPFLDEDVVSFLNRLPVWEKAALSLPRGVGEKVLLRRAARALGLGPSATLPKRAIQFGSRIAKLENRRENASDRCARLHTT</sequence>
<keyword evidence="8" id="KW-1185">Reference proteome</keyword>
<dbReference type="Pfam" id="PF00733">
    <property type="entry name" value="Asn_synthase"/>
    <property type="match status" value="1"/>
</dbReference>
<dbReference type="SUPFAM" id="SSF56235">
    <property type="entry name" value="N-terminal nucleophile aminohydrolases (Ntn hydrolases)"/>
    <property type="match status" value="1"/>
</dbReference>
<proteinExistence type="predicted"/>
<evidence type="ECO:0000256" key="2">
    <source>
        <dbReference type="ARBA" id="ARBA00022888"/>
    </source>
</evidence>
<dbReference type="GO" id="GO:0004066">
    <property type="term" value="F:asparagine synthase (glutamine-hydrolyzing) activity"/>
    <property type="evidence" value="ECO:0007669"/>
    <property type="project" value="InterPro"/>
</dbReference>
<protein>
    <recommendedName>
        <fullName evidence="4">Asparagine synthetase domain-containing protein 1</fullName>
    </recommendedName>
</protein>
<dbReference type="EMBL" id="JAINUG010000003">
    <property type="protein sequence ID" value="KAJ8417542.1"/>
    <property type="molecule type" value="Genomic_DNA"/>
</dbReference>
<dbReference type="GO" id="GO:0006529">
    <property type="term" value="P:asparagine biosynthetic process"/>
    <property type="evidence" value="ECO:0007669"/>
    <property type="project" value="UniProtKB-KW"/>
</dbReference>
<accession>A0AAD7TAS9</accession>
<evidence type="ECO:0000256" key="3">
    <source>
        <dbReference type="ARBA" id="ARBA00022962"/>
    </source>
</evidence>
<evidence type="ECO:0000256" key="1">
    <source>
        <dbReference type="ARBA" id="ARBA00022605"/>
    </source>
</evidence>
<evidence type="ECO:0000313" key="8">
    <source>
        <dbReference type="Proteomes" id="UP001221898"/>
    </source>
</evidence>
<dbReference type="SUPFAM" id="SSF52402">
    <property type="entry name" value="Adenine nucleotide alpha hydrolases-like"/>
    <property type="match status" value="1"/>
</dbReference>
<feature type="region of interest" description="Disordered" evidence="5">
    <location>
        <begin position="359"/>
        <end position="392"/>
    </location>
</feature>
<evidence type="ECO:0000256" key="5">
    <source>
        <dbReference type="SAM" id="MobiDB-lite"/>
    </source>
</evidence>
<dbReference type="InterPro" id="IPR001962">
    <property type="entry name" value="Asn_synthase"/>
</dbReference>
<dbReference type="AlphaFoldDB" id="A0AAD7TAS9"/>
<dbReference type="PANTHER" id="PTHR45937">
    <property type="entry name" value="ASPARAGINE SYNTHETASE DOMAIN-CONTAINING PROTEIN 1"/>
    <property type="match status" value="1"/>
</dbReference>
<evidence type="ECO:0000256" key="4">
    <source>
        <dbReference type="ARBA" id="ARBA00040716"/>
    </source>
</evidence>
<keyword evidence="2" id="KW-0061">Asparagine biosynthesis</keyword>
<keyword evidence="1" id="KW-0028">Amino-acid biosynthesis</keyword>
<dbReference type="Proteomes" id="UP001221898">
    <property type="component" value="Unassembled WGS sequence"/>
</dbReference>
<feature type="domain" description="Asparagine synthetase" evidence="6">
    <location>
        <begin position="507"/>
        <end position="602"/>
    </location>
</feature>
<dbReference type="PANTHER" id="PTHR45937:SF1">
    <property type="entry name" value="ASPARAGINE SYNTHETASE DOMAIN-CONTAINING PROTEIN 1"/>
    <property type="match status" value="1"/>
</dbReference>
<dbReference type="InterPro" id="IPR014729">
    <property type="entry name" value="Rossmann-like_a/b/a_fold"/>
</dbReference>
<organism evidence="7 8">
    <name type="scientific">Aldrovandia affinis</name>
    <dbReference type="NCBI Taxonomy" id="143900"/>
    <lineage>
        <taxon>Eukaryota</taxon>
        <taxon>Metazoa</taxon>
        <taxon>Chordata</taxon>
        <taxon>Craniata</taxon>
        <taxon>Vertebrata</taxon>
        <taxon>Euteleostomi</taxon>
        <taxon>Actinopterygii</taxon>
        <taxon>Neopterygii</taxon>
        <taxon>Teleostei</taxon>
        <taxon>Notacanthiformes</taxon>
        <taxon>Halosauridae</taxon>
        <taxon>Aldrovandia</taxon>
    </lineage>
</organism>
<dbReference type="CDD" id="cd01991">
    <property type="entry name" value="Asn_synthase_B_C"/>
    <property type="match status" value="1"/>
</dbReference>
<dbReference type="CDD" id="cd03766">
    <property type="entry name" value="Gn_AT_II_novel"/>
    <property type="match status" value="1"/>
</dbReference>
<evidence type="ECO:0000313" key="7">
    <source>
        <dbReference type="EMBL" id="KAJ8417542.1"/>
    </source>
</evidence>
<keyword evidence="3" id="KW-0315">Glutamine amidotransferase</keyword>
<name>A0AAD7TAS9_9TELE</name>
<comment type="caution">
    <text evidence="7">The sequence shown here is derived from an EMBL/GenBank/DDBJ whole genome shotgun (WGS) entry which is preliminary data.</text>
</comment>
<reference evidence="7" key="1">
    <citation type="journal article" date="2023" name="Science">
        <title>Genome structures resolve the early diversification of teleost fishes.</title>
        <authorList>
            <person name="Parey E."/>
            <person name="Louis A."/>
            <person name="Montfort J."/>
            <person name="Bouchez O."/>
            <person name="Roques C."/>
            <person name="Iampietro C."/>
            <person name="Lluch J."/>
            <person name="Castinel A."/>
            <person name="Donnadieu C."/>
            <person name="Desvignes T."/>
            <person name="Floi Bucao C."/>
            <person name="Jouanno E."/>
            <person name="Wen M."/>
            <person name="Mejri S."/>
            <person name="Dirks R."/>
            <person name="Jansen H."/>
            <person name="Henkel C."/>
            <person name="Chen W.J."/>
            <person name="Zahm M."/>
            <person name="Cabau C."/>
            <person name="Klopp C."/>
            <person name="Thompson A.W."/>
            <person name="Robinson-Rechavi M."/>
            <person name="Braasch I."/>
            <person name="Lecointre G."/>
            <person name="Bobe J."/>
            <person name="Postlethwait J.H."/>
            <person name="Berthelot C."/>
            <person name="Roest Crollius H."/>
            <person name="Guiguen Y."/>
        </authorList>
    </citation>
    <scope>NUCLEOTIDE SEQUENCE</scope>
    <source>
        <strain evidence="7">NC1722</strain>
    </source>
</reference>